<keyword evidence="5" id="KW-0812">Transmembrane</keyword>
<dbReference type="InterPro" id="IPR051601">
    <property type="entry name" value="Serine_prot/Carboxylest_S33"/>
</dbReference>
<keyword evidence="2" id="KW-0732">Signal</keyword>
<dbReference type="EMBL" id="JAAIIG010000002">
    <property type="protein sequence ID" value="NMM97625.1"/>
    <property type="molecule type" value="Genomic_DNA"/>
</dbReference>
<evidence type="ECO:0000256" key="4">
    <source>
        <dbReference type="SAM" id="MobiDB-lite"/>
    </source>
</evidence>
<evidence type="ECO:0000256" key="5">
    <source>
        <dbReference type="SAM" id="Phobius"/>
    </source>
</evidence>
<accession>A0A7Y0EWB1</accession>
<protein>
    <submittedName>
        <fullName evidence="8">Peptidase</fullName>
    </submittedName>
</protein>
<feature type="transmembrane region" description="Helical" evidence="5">
    <location>
        <begin position="6"/>
        <end position="30"/>
    </location>
</feature>
<evidence type="ECO:0000256" key="3">
    <source>
        <dbReference type="ARBA" id="ARBA00022801"/>
    </source>
</evidence>
<feature type="domain" description="AB hydrolase-1" evidence="6">
    <location>
        <begin position="120"/>
        <end position="300"/>
    </location>
</feature>
<comment type="similarity">
    <text evidence="1">Belongs to the peptidase S33 family.</text>
</comment>
<dbReference type="PANTHER" id="PTHR43248:SF29">
    <property type="entry name" value="TRIPEPTIDYL AMINOPEPTIDASE"/>
    <property type="match status" value="1"/>
</dbReference>
<evidence type="ECO:0000313" key="9">
    <source>
        <dbReference type="Proteomes" id="UP000543419"/>
    </source>
</evidence>
<gene>
    <name evidence="8" type="ORF">G1C97_0574</name>
</gene>
<dbReference type="AlphaFoldDB" id="A0A7Y0EWB1"/>
<dbReference type="Proteomes" id="UP000543419">
    <property type="component" value="Unassembled WGS sequence"/>
</dbReference>
<dbReference type="Gene3D" id="3.40.50.1820">
    <property type="entry name" value="alpha/beta hydrolase"/>
    <property type="match status" value="1"/>
</dbReference>
<dbReference type="PANTHER" id="PTHR43248">
    <property type="entry name" value="2-SUCCINYL-6-HYDROXY-2,4-CYCLOHEXADIENE-1-CARBOXYLATE SYNTHASE"/>
    <property type="match status" value="1"/>
</dbReference>
<proteinExistence type="inferred from homology"/>
<evidence type="ECO:0000256" key="2">
    <source>
        <dbReference type="ARBA" id="ARBA00022729"/>
    </source>
</evidence>
<dbReference type="InterPro" id="IPR013595">
    <property type="entry name" value="Pept_S33_TAP-like_C"/>
</dbReference>
<name>A0A7Y0EWB1_9BIFI</name>
<dbReference type="InterPro" id="IPR000073">
    <property type="entry name" value="AB_hydrolase_1"/>
</dbReference>
<keyword evidence="5" id="KW-0472">Membrane</keyword>
<dbReference type="GO" id="GO:0016787">
    <property type="term" value="F:hydrolase activity"/>
    <property type="evidence" value="ECO:0007669"/>
    <property type="project" value="UniProtKB-KW"/>
</dbReference>
<feature type="domain" description="Peptidase S33 tripeptidyl aminopeptidase-like C-terminal" evidence="7">
    <location>
        <begin position="427"/>
        <end position="530"/>
    </location>
</feature>
<dbReference type="Pfam" id="PF00561">
    <property type="entry name" value="Abhydrolase_1"/>
    <property type="match status" value="1"/>
</dbReference>
<organism evidence="8 9">
    <name type="scientific">Bifidobacterium olomucense</name>
    <dbReference type="NCBI Taxonomy" id="2675324"/>
    <lineage>
        <taxon>Bacteria</taxon>
        <taxon>Bacillati</taxon>
        <taxon>Actinomycetota</taxon>
        <taxon>Actinomycetes</taxon>
        <taxon>Bifidobacteriales</taxon>
        <taxon>Bifidobacteriaceae</taxon>
        <taxon>Bifidobacterium</taxon>
    </lineage>
</organism>
<dbReference type="Pfam" id="PF08386">
    <property type="entry name" value="Abhydrolase_4"/>
    <property type="match status" value="1"/>
</dbReference>
<dbReference type="SUPFAM" id="SSF53474">
    <property type="entry name" value="alpha/beta-Hydrolases"/>
    <property type="match status" value="1"/>
</dbReference>
<keyword evidence="3" id="KW-0378">Hydrolase</keyword>
<keyword evidence="5" id="KW-1133">Transmembrane helix</keyword>
<feature type="region of interest" description="Disordered" evidence="4">
    <location>
        <begin position="39"/>
        <end position="60"/>
    </location>
</feature>
<keyword evidence="9" id="KW-1185">Reference proteome</keyword>
<evidence type="ECO:0000259" key="6">
    <source>
        <dbReference type="Pfam" id="PF00561"/>
    </source>
</evidence>
<dbReference type="RefSeq" id="WP_169240447.1">
    <property type="nucleotide sequence ID" value="NZ_JAAIIG010000002.1"/>
</dbReference>
<evidence type="ECO:0000256" key="1">
    <source>
        <dbReference type="ARBA" id="ARBA00010088"/>
    </source>
</evidence>
<dbReference type="InterPro" id="IPR029058">
    <property type="entry name" value="AB_hydrolase_fold"/>
</dbReference>
<sequence length="532" mass="57650">MPTWLVILITVMVAIALNIGILVGIGRGIATLVQTAGSSRHDDYGPHARQSNPQPSARPDSVSAAFDSYYTQQYTWTSCDQGDACTTIKAPSNWSDPSSETIKLHLAVHYAEGDDSKGYLFINPGGPGASGADWLKDFIEYTATDDLREDYDIIGFDPRGVADSAPISCGDDSQLLNRYFLADPITSDNLDSSRKLANTFADSCREHSGTIIDHVDTQSVAHDLDLMRALMGEDQLDYLGFSYGTYIGSTYAAMFPKQTGRLVLDGAIDPQEDATTSIVKQAVGFENALATYLADCIDNDDSCPFTGMKTSDATTIIQSWLTRADTDPWPTSTSQTVNGITMMYGIIMPLYSQDNWPYLTQAFQELKDTGKADTMLLLADAYLGRNEDGIYTDNSMEANLAVNCLDDPPTSDMSKQTAIAKELKEKSPTFGRFMAYGNIGCEALQQDRSQIKQLDYSAPGASPILVVGTTGDPATPYQSAVNLAKLLQSGVLLTYKGEGHTAYEYTNSCVADIVDDYLIDGEVPSSDATCGR</sequence>
<comment type="caution">
    <text evidence="8">The sequence shown here is derived from an EMBL/GenBank/DDBJ whole genome shotgun (WGS) entry which is preliminary data.</text>
</comment>
<evidence type="ECO:0000313" key="8">
    <source>
        <dbReference type="EMBL" id="NMM97625.1"/>
    </source>
</evidence>
<evidence type="ECO:0000259" key="7">
    <source>
        <dbReference type="Pfam" id="PF08386"/>
    </source>
</evidence>
<reference evidence="8 9" key="1">
    <citation type="submission" date="2020-02" db="EMBL/GenBank/DDBJ databases">
        <title>Characterization of phylogenetic diversity of novel bifidobacterial species isolated in Czech ZOOs.</title>
        <authorList>
            <person name="Lugli G.A."/>
            <person name="Vera N.B."/>
            <person name="Ventura M."/>
        </authorList>
    </citation>
    <scope>NUCLEOTIDE SEQUENCE [LARGE SCALE GENOMIC DNA]</scope>
    <source>
        <strain evidence="8 9">DSM 109959</strain>
    </source>
</reference>